<dbReference type="GO" id="GO:0004222">
    <property type="term" value="F:metalloendopeptidase activity"/>
    <property type="evidence" value="ECO:0007669"/>
    <property type="project" value="InterPro"/>
</dbReference>
<evidence type="ECO:0000256" key="2">
    <source>
        <dbReference type="ARBA" id="ARBA00022670"/>
    </source>
</evidence>
<dbReference type="PANTHER" id="PTHR10201:SF165">
    <property type="entry name" value="COLLAGENASE 3"/>
    <property type="match status" value="1"/>
</dbReference>
<feature type="binding site" evidence="7">
    <location>
        <position position="89"/>
    </location>
    <ligand>
        <name>Ca(2+)</name>
        <dbReference type="ChEBI" id="CHEBI:29108"/>
        <label>1</label>
    </ligand>
</feature>
<dbReference type="InterPro" id="IPR006026">
    <property type="entry name" value="Peptidase_Metallo"/>
</dbReference>
<keyword evidence="4" id="KW-0378">Hydrolase</keyword>
<feature type="binding site" evidence="7">
    <location>
        <position position="48"/>
    </location>
    <ligand>
        <name>Ca(2+)</name>
        <dbReference type="ChEBI" id="CHEBI:29108"/>
        <label>2</label>
    </ligand>
</feature>
<evidence type="ECO:0000256" key="3">
    <source>
        <dbReference type="ARBA" id="ARBA00022723"/>
    </source>
</evidence>
<dbReference type="SUPFAM" id="SSF55486">
    <property type="entry name" value="Metalloproteases ('zincins'), catalytic domain"/>
    <property type="match status" value="1"/>
</dbReference>
<dbReference type="OrthoDB" id="406838at2759"/>
<comment type="caution">
    <text evidence="9">The sequence shown here is derived from an EMBL/GenBank/DDBJ whole genome shotgun (WGS) entry which is preliminary data.</text>
</comment>
<evidence type="ECO:0000256" key="6">
    <source>
        <dbReference type="ARBA" id="ARBA00023157"/>
    </source>
</evidence>
<dbReference type="InterPro" id="IPR001818">
    <property type="entry name" value="Pept_M10_metallopeptidase"/>
</dbReference>
<dbReference type="GO" id="GO:0031012">
    <property type="term" value="C:extracellular matrix"/>
    <property type="evidence" value="ECO:0007669"/>
    <property type="project" value="InterPro"/>
</dbReference>
<proteinExistence type="inferred from homology"/>
<dbReference type="InterPro" id="IPR021190">
    <property type="entry name" value="Pept_M10A"/>
</dbReference>
<protein>
    <submittedName>
        <fullName evidence="9">Collagenase 3</fullName>
    </submittedName>
</protein>
<name>A0A4D9EMT4_9SAUR</name>
<dbReference type="GO" id="GO:0006508">
    <property type="term" value="P:proteolysis"/>
    <property type="evidence" value="ECO:0007669"/>
    <property type="project" value="UniProtKB-KW"/>
</dbReference>
<keyword evidence="7" id="KW-0106">Calcium</keyword>
<evidence type="ECO:0000313" key="9">
    <source>
        <dbReference type="EMBL" id="TFK12731.1"/>
    </source>
</evidence>
<feature type="binding site" evidence="7">
    <location>
        <position position="82"/>
    </location>
    <ligand>
        <name>Ca(2+)</name>
        <dbReference type="ChEBI" id="CHEBI:29108"/>
        <label>2</label>
    </ligand>
</feature>
<keyword evidence="5 7" id="KW-0862">Zinc</keyword>
<accession>A0A4D9EMT4</accession>
<evidence type="ECO:0000256" key="1">
    <source>
        <dbReference type="ARBA" id="ARBA00010370"/>
    </source>
</evidence>
<feature type="domain" description="Peptidase metallopeptidase" evidence="8">
    <location>
        <begin position="4"/>
        <end position="103"/>
    </location>
</feature>
<feature type="binding site" evidence="7">
    <location>
        <position position="84"/>
    </location>
    <ligand>
        <name>Ca(2+)</name>
        <dbReference type="ChEBI" id="CHEBI:29108"/>
        <label>2</label>
    </ligand>
</feature>
<feature type="binding site" evidence="7">
    <location>
        <position position="60"/>
    </location>
    <ligand>
        <name>Zn(2+)</name>
        <dbReference type="ChEBI" id="CHEBI:29105"/>
        <label>1</label>
    </ligand>
</feature>
<dbReference type="PANTHER" id="PTHR10201">
    <property type="entry name" value="MATRIX METALLOPROTEINASE"/>
    <property type="match status" value="1"/>
</dbReference>
<feature type="binding site" evidence="7">
    <location>
        <position position="73"/>
    </location>
    <ligand>
        <name>Zn(2+)</name>
        <dbReference type="ChEBI" id="CHEBI:29105"/>
        <label>1</label>
    </ligand>
</feature>
<feature type="binding site" evidence="7">
    <location>
        <position position="86"/>
    </location>
    <ligand>
        <name>Zn(2+)</name>
        <dbReference type="ChEBI" id="CHEBI:29105"/>
        <label>1</label>
    </ligand>
</feature>
<feature type="binding site" evidence="7">
    <location>
        <position position="91"/>
    </location>
    <ligand>
        <name>Ca(2+)</name>
        <dbReference type="ChEBI" id="CHEBI:29108"/>
        <label>3</label>
    </ligand>
</feature>
<keyword evidence="6" id="KW-1015">Disulfide bond</keyword>
<evidence type="ECO:0000259" key="8">
    <source>
        <dbReference type="SMART" id="SM00235"/>
    </source>
</evidence>
<gene>
    <name evidence="9" type="ORF">DR999_PMT03891</name>
</gene>
<sequence length="107" mass="12276">MHVLMNRIVKYTPDLTQEEVDQAIQESFKIWTDVTPLNFFRLSFGTADIMISSGTKEHGDFFPFDGPFNQLAHAFSPGEKFGGDIHFDDDETWTNDTRDFSGIKPLR</sequence>
<evidence type="ECO:0000313" key="10">
    <source>
        <dbReference type="Proteomes" id="UP000297703"/>
    </source>
</evidence>
<dbReference type="Proteomes" id="UP000297703">
    <property type="component" value="Unassembled WGS sequence"/>
</dbReference>
<keyword evidence="10" id="KW-1185">Reference proteome</keyword>
<dbReference type="PRINTS" id="PR00138">
    <property type="entry name" value="MATRIXIN"/>
</dbReference>
<evidence type="ECO:0000256" key="4">
    <source>
        <dbReference type="ARBA" id="ARBA00022801"/>
    </source>
</evidence>
<dbReference type="EMBL" id="QXTE01000019">
    <property type="protein sequence ID" value="TFK12731.1"/>
    <property type="molecule type" value="Genomic_DNA"/>
</dbReference>
<feature type="binding site" evidence="7">
    <location>
        <position position="58"/>
    </location>
    <ligand>
        <name>Zn(2+)</name>
        <dbReference type="ChEBI" id="CHEBI:29105"/>
        <label>1</label>
    </ligand>
</feature>
<evidence type="ECO:0000256" key="5">
    <source>
        <dbReference type="ARBA" id="ARBA00022833"/>
    </source>
</evidence>
<feature type="binding site" evidence="7">
    <location>
        <position position="14"/>
    </location>
    <ligand>
        <name>Ca(2+)</name>
        <dbReference type="ChEBI" id="CHEBI:29108"/>
        <label>1</label>
    </ligand>
</feature>
<feature type="binding site" evidence="7">
    <location>
        <position position="88"/>
    </location>
    <ligand>
        <name>Ca(2+)</name>
        <dbReference type="ChEBI" id="CHEBI:29108"/>
        <label>3</label>
    </ligand>
</feature>
<comment type="cofactor">
    <cofactor evidence="7">
        <name>Zn(2+)</name>
        <dbReference type="ChEBI" id="CHEBI:29105"/>
    </cofactor>
    <text evidence="7">Binds 2 Zn(2+) ions per subunit.</text>
</comment>
<dbReference type="STRING" id="55544.A0A4D9EMT4"/>
<dbReference type="Pfam" id="PF00413">
    <property type="entry name" value="Peptidase_M10"/>
    <property type="match status" value="1"/>
</dbReference>
<dbReference type="GO" id="GO:0030198">
    <property type="term" value="P:extracellular matrix organization"/>
    <property type="evidence" value="ECO:0007669"/>
    <property type="project" value="TreeGrafter"/>
</dbReference>
<keyword evidence="3 7" id="KW-0479">Metal-binding</keyword>
<keyword evidence="2" id="KW-0645">Protease</keyword>
<evidence type="ECO:0000256" key="7">
    <source>
        <dbReference type="PIRSR" id="PIRSR621190-2"/>
    </source>
</evidence>
<dbReference type="GO" id="GO:0030574">
    <property type="term" value="P:collagen catabolic process"/>
    <property type="evidence" value="ECO:0007669"/>
    <property type="project" value="TreeGrafter"/>
</dbReference>
<dbReference type="GO" id="GO:0008270">
    <property type="term" value="F:zinc ion binding"/>
    <property type="evidence" value="ECO:0007669"/>
    <property type="project" value="InterPro"/>
</dbReference>
<reference evidence="9 10" key="2">
    <citation type="submission" date="2019-04" db="EMBL/GenBank/DDBJ databases">
        <title>The genome sequence of big-headed turtle.</title>
        <authorList>
            <person name="Gong S."/>
        </authorList>
    </citation>
    <scope>NUCLEOTIDE SEQUENCE [LARGE SCALE GENOMIC DNA]</scope>
    <source>
        <strain evidence="9">DO16091913</strain>
        <tissue evidence="9">Muscle</tissue>
    </source>
</reference>
<reference evidence="9 10" key="1">
    <citation type="submission" date="2019-04" db="EMBL/GenBank/DDBJ databases">
        <title>Draft genome of the big-headed turtle Platysternon megacephalum.</title>
        <authorList>
            <person name="Gong S."/>
        </authorList>
    </citation>
    <scope>NUCLEOTIDE SEQUENCE [LARGE SCALE GENOMIC DNA]</scope>
    <source>
        <strain evidence="9">DO16091913</strain>
        <tissue evidence="9">Muscle</tissue>
    </source>
</reference>
<dbReference type="SMART" id="SM00235">
    <property type="entry name" value="ZnMc"/>
    <property type="match status" value="1"/>
</dbReference>
<dbReference type="Gene3D" id="3.40.390.10">
    <property type="entry name" value="Collagenase (Catalytic Domain)"/>
    <property type="match status" value="1"/>
</dbReference>
<feature type="binding site" evidence="7">
    <location>
        <position position="65"/>
    </location>
    <ligand>
        <name>Ca(2+)</name>
        <dbReference type="ChEBI" id="CHEBI:29108"/>
        <label>3</label>
    </ligand>
</feature>
<dbReference type="AlphaFoldDB" id="A0A4D9EMT4"/>
<dbReference type="GO" id="GO:0005615">
    <property type="term" value="C:extracellular space"/>
    <property type="evidence" value="ECO:0007669"/>
    <property type="project" value="TreeGrafter"/>
</dbReference>
<dbReference type="InterPro" id="IPR024079">
    <property type="entry name" value="MetalloPept_cat_dom_sf"/>
</dbReference>
<organism evidence="9 10">
    <name type="scientific">Platysternon megacephalum</name>
    <name type="common">big-headed turtle</name>
    <dbReference type="NCBI Taxonomy" id="55544"/>
    <lineage>
        <taxon>Eukaryota</taxon>
        <taxon>Metazoa</taxon>
        <taxon>Chordata</taxon>
        <taxon>Craniata</taxon>
        <taxon>Vertebrata</taxon>
        <taxon>Euteleostomi</taxon>
        <taxon>Archelosauria</taxon>
        <taxon>Testudinata</taxon>
        <taxon>Testudines</taxon>
        <taxon>Cryptodira</taxon>
        <taxon>Durocryptodira</taxon>
        <taxon>Testudinoidea</taxon>
        <taxon>Platysternidae</taxon>
        <taxon>Platysternon</taxon>
    </lineage>
</organism>
<comment type="similarity">
    <text evidence="1">Belongs to the peptidase M10A family.</text>
</comment>
<comment type="cofactor">
    <cofactor evidence="7">
        <name>Ca(2+)</name>
        <dbReference type="ChEBI" id="CHEBI:29108"/>
    </cofactor>
    <text evidence="7">Can bind about 5 Ca(2+) ions per subunit.</text>
</comment>
<feature type="binding site" evidence="7">
    <location>
        <position position="66"/>
    </location>
    <ligand>
        <name>Ca(2+)</name>
        <dbReference type="ChEBI" id="CHEBI:29108"/>
        <label>3</label>
    </ligand>
</feature>
<feature type="binding site" evidence="7">
    <location>
        <position position="91"/>
    </location>
    <ligand>
        <name>Ca(2+)</name>
        <dbReference type="ChEBI" id="CHEBI:29108"/>
        <label>1</label>
    </ligand>
</feature>